<feature type="signal peptide" evidence="9">
    <location>
        <begin position="1"/>
        <end position="27"/>
    </location>
</feature>
<dbReference type="Proteomes" id="UP000271098">
    <property type="component" value="Unassembled WGS sequence"/>
</dbReference>
<dbReference type="InterPro" id="IPR021149">
    <property type="entry name" value="OligosaccharylTrfase_OST3/OST6"/>
</dbReference>
<dbReference type="GO" id="GO:0008250">
    <property type="term" value="C:oligosaccharyltransferase complex"/>
    <property type="evidence" value="ECO:0007669"/>
    <property type="project" value="TreeGrafter"/>
</dbReference>
<sequence length="87" mass="10126">MHRYTLSEGTTDMRILVFLASLYLANCQKGTPLDEKIKSLQEWMYKRPIINMNVDRWKTYVRSSPRNYSMVVMFTALSAGVNCPICK</sequence>
<keyword evidence="7" id="KW-1133">Transmembrane helix</keyword>
<accession>A0A183E269</accession>
<reference evidence="12" key="1">
    <citation type="submission" date="2016-06" db="UniProtKB">
        <authorList>
            <consortium name="WormBaseParasite"/>
        </authorList>
    </citation>
    <scope>IDENTIFICATION</scope>
</reference>
<evidence type="ECO:0000256" key="6">
    <source>
        <dbReference type="ARBA" id="ARBA00022824"/>
    </source>
</evidence>
<dbReference type="AlphaFoldDB" id="A0A183E269"/>
<proteinExistence type="inferred from homology"/>
<dbReference type="Pfam" id="PF04756">
    <property type="entry name" value="OST3_OST6"/>
    <property type="match status" value="1"/>
</dbReference>
<evidence type="ECO:0000256" key="9">
    <source>
        <dbReference type="SAM" id="SignalP"/>
    </source>
</evidence>
<dbReference type="OrthoDB" id="67566at2759"/>
<evidence type="ECO:0000313" key="10">
    <source>
        <dbReference type="EMBL" id="VDN25283.1"/>
    </source>
</evidence>
<keyword evidence="11" id="KW-1185">Reference proteome</keyword>
<gene>
    <name evidence="10" type="ORF">GPUH_LOCUS15060</name>
</gene>
<keyword evidence="8" id="KW-0472">Membrane</keyword>
<comment type="subcellular location">
    <subcellularLocation>
        <location evidence="2">Endoplasmic reticulum membrane</location>
        <topology evidence="2">Multi-pass membrane protein</topology>
    </subcellularLocation>
</comment>
<evidence type="ECO:0000313" key="11">
    <source>
        <dbReference type="Proteomes" id="UP000271098"/>
    </source>
</evidence>
<reference evidence="10 11" key="2">
    <citation type="submission" date="2018-11" db="EMBL/GenBank/DDBJ databases">
        <authorList>
            <consortium name="Pathogen Informatics"/>
        </authorList>
    </citation>
    <scope>NUCLEOTIDE SEQUENCE [LARGE SCALE GENOMIC DNA]</scope>
</reference>
<organism evidence="12">
    <name type="scientific">Gongylonema pulchrum</name>
    <dbReference type="NCBI Taxonomy" id="637853"/>
    <lineage>
        <taxon>Eukaryota</taxon>
        <taxon>Metazoa</taxon>
        <taxon>Ecdysozoa</taxon>
        <taxon>Nematoda</taxon>
        <taxon>Chromadorea</taxon>
        <taxon>Rhabditida</taxon>
        <taxon>Spirurina</taxon>
        <taxon>Spiruromorpha</taxon>
        <taxon>Spiruroidea</taxon>
        <taxon>Gongylonematidae</taxon>
        <taxon>Gongylonema</taxon>
    </lineage>
</organism>
<comment type="function">
    <text evidence="1">Subunit of the oligosaccharyl transferase (OST) complex that catalyzes the initial transfer of a defined glycan (Glc(3)Man(9)GlcNAc(2) in eukaryotes) from the lipid carrier dolichol-pyrophosphate to an asparagine residue within an Asn-X-Ser/Thr consensus motif in nascent polypeptide chains, the first step in protein N-glycosylation. N-glycosylation occurs cotranslationally and the complex associates with the Sec61 complex at the channel-forming translocon complex that mediates protein translocation across the endoplasmic reticulum (ER). All subunits are required for a maximal enzyme activity.</text>
</comment>
<keyword evidence="5 9" id="KW-0732">Signal</keyword>
<dbReference type="EMBL" id="UYRT01081981">
    <property type="protein sequence ID" value="VDN25283.1"/>
    <property type="molecule type" value="Genomic_DNA"/>
</dbReference>
<name>A0A183E269_9BILA</name>
<evidence type="ECO:0000256" key="2">
    <source>
        <dbReference type="ARBA" id="ARBA00004477"/>
    </source>
</evidence>
<evidence type="ECO:0000256" key="8">
    <source>
        <dbReference type="ARBA" id="ARBA00023136"/>
    </source>
</evidence>
<feature type="chain" id="PRO_5043138975" evidence="9">
    <location>
        <begin position="28"/>
        <end position="87"/>
    </location>
</feature>
<keyword evidence="4" id="KW-0812">Transmembrane</keyword>
<evidence type="ECO:0000256" key="1">
    <source>
        <dbReference type="ARBA" id="ARBA00002791"/>
    </source>
</evidence>
<dbReference type="PANTHER" id="PTHR12692">
    <property type="entry name" value="DOLICHYL-DIPHOSPHOOLIGOSACCHARIDE--PROTEIN GLYCOSYLTRANSFERASE-RELATED"/>
    <property type="match status" value="1"/>
</dbReference>
<evidence type="ECO:0000256" key="5">
    <source>
        <dbReference type="ARBA" id="ARBA00022729"/>
    </source>
</evidence>
<protein>
    <submittedName>
        <fullName evidence="12">Dolichyl-diphosphooligosaccharide--protein glycosyltransferase subunit MAGT1</fullName>
    </submittedName>
</protein>
<evidence type="ECO:0000256" key="7">
    <source>
        <dbReference type="ARBA" id="ARBA00022989"/>
    </source>
</evidence>
<dbReference type="PANTHER" id="PTHR12692:SF0">
    <property type="entry name" value="GH11935P"/>
    <property type="match status" value="1"/>
</dbReference>
<dbReference type="WBParaSite" id="GPUH_0001508001-mRNA-1">
    <property type="protein sequence ID" value="GPUH_0001508001-mRNA-1"/>
    <property type="gene ID" value="GPUH_0001508001"/>
</dbReference>
<comment type="similarity">
    <text evidence="3">Belongs to the OST3/OST6 family.</text>
</comment>
<evidence type="ECO:0000313" key="12">
    <source>
        <dbReference type="WBParaSite" id="GPUH_0001508001-mRNA-1"/>
    </source>
</evidence>
<evidence type="ECO:0000256" key="3">
    <source>
        <dbReference type="ARBA" id="ARBA00009561"/>
    </source>
</evidence>
<keyword evidence="6" id="KW-0256">Endoplasmic reticulum</keyword>
<evidence type="ECO:0000256" key="4">
    <source>
        <dbReference type="ARBA" id="ARBA00022692"/>
    </source>
</evidence>
<dbReference type="GO" id="GO:0018279">
    <property type="term" value="P:protein N-linked glycosylation via asparagine"/>
    <property type="evidence" value="ECO:0007669"/>
    <property type="project" value="TreeGrafter"/>
</dbReference>
<dbReference type="Gene3D" id="3.40.30.10">
    <property type="entry name" value="Glutaredoxin"/>
    <property type="match status" value="1"/>
</dbReference>